<comment type="pathway">
    <text evidence="8">Carbohydrate degradation; L-arabinose degradation via L-arabinitol; D-xylulose 5-phosphate from L-arabinose (fungal route): step 4/5.</text>
</comment>
<gene>
    <name evidence="13" type="ORF">IWX90DRAFT_466393</name>
</gene>
<accession>A0ABR1XPU8</accession>
<dbReference type="Pfam" id="PF10294">
    <property type="entry name" value="Methyltransf_16"/>
    <property type="match status" value="1"/>
</dbReference>
<feature type="domain" description="Enoyl reductase (ER)" evidence="12">
    <location>
        <begin position="365"/>
        <end position="688"/>
    </location>
</feature>
<dbReference type="PROSITE" id="PS00059">
    <property type="entry name" value="ADH_ZINC"/>
    <property type="match status" value="1"/>
</dbReference>
<dbReference type="Pfam" id="PF08240">
    <property type="entry name" value="ADH_N"/>
    <property type="match status" value="1"/>
</dbReference>
<evidence type="ECO:0000256" key="11">
    <source>
        <dbReference type="RuleBase" id="RU361277"/>
    </source>
</evidence>
<evidence type="ECO:0000256" key="4">
    <source>
        <dbReference type="ARBA" id="ARBA00022833"/>
    </source>
</evidence>
<dbReference type="PANTHER" id="PTHR43161:SF9">
    <property type="entry name" value="SORBITOL DEHYDROGENASE"/>
    <property type="match status" value="1"/>
</dbReference>
<evidence type="ECO:0000313" key="14">
    <source>
        <dbReference type="Proteomes" id="UP001456524"/>
    </source>
</evidence>
<evidence type="ECO:0000256" key="9">
    <source>
        <dbReference type="ARBA" id="ARBA00026119"/>
    </source>
</evidence>
<evidence type="ECO:0000256" key="1">
    <source>
        <dbReference type="ARBA" id="ARBA00001947"/>
    </source>
</evidence>
<dbReference type="InterPro" id="IPR045306">
    <property type="entry name" value="SDH-like"/>
</dbReference>
<dbReference type="InterPro" id="IPR013149">
    <property type="entry name" value="ADH-like_C"/>
</dbReference>
<organism evidence="13 14">
    <name type="scientific">Phyllosticta citrichinensis</name>
    <dbReference type="NCBI Taxonomy" id="1130410"/>
    <lineage>
        <taxon>Eukaryota</taxon>
        <taxon>Fungi</taxon>
        <taxon>Dikarya</taxon>
        <taxon>Ascomycota</taxon>
        <taxon>Pezizomycotina</taxon>
        <taxon>Dothideomycetes</taxon>
        <taxon>Dothideomycetes incertae sedis</taxon>
        <taxon>Botryosphaeriales</taxon>
        <taxon>Phyllostictaceae</taxon>
        <taxon>Phyllosticta</taxon>
    </lineage>
</organism>
<dbReference type="InterPro" id="IPR002328">
    <property type="entry name" value="ADH_Zn_CS"/>
</dbReference>
<dbReference type="SMART" id="SM00829">
    <property type="entry name" value="PKS_ER"/>
    <property type="match status" value="1"/>
</dbReference>
<dbReference type="InterPro" id="IPR036291">
    <property type="entry name" value="NAD(P)-bd_dom_sf"/>
</dbReference>
<dbReference type="Gene3D" id="3.90.180.10">
    <property type="entry name" value="Medium-chain alcohol dehydrogenases, catalytic domain"/>
    <property type="match status" value="1"/>
</dbReference>
<dbReference type="InterPro" id="IPR020843">
    <property type="entry name" value="ER"/>
</dbReference>
<evidence type="ECO:0000259" key="12">
    <source>
        <dbReference type="SMART" id="SM00829"/>
    </source>
</evidence>
<comment type="function">
    <text evidence="7">Xylitol dehydrogenase which catalyzes the conversion of xylitol to D-xylulose. Xylose is a major component of hemicelluloses such as xylan. Most fungi utilize D-xylose via three enzymatic reactions, xylose reductase (XR), xylitol dehydrogenase (XDH), and xylulokinase, to form xylulose 5-phosphate, which enters pentose phosphate pathway.</text>
</comment>
<dbReference type="EMBL" id="JBBWUH010000006">
    <property type="protein sequence ID" value="KAK8163724.1"/>
    <property type="molecule type" value="Genomic_DNA"/>
</dbReference>
<evidence type="ECO:0000313" key="13">
    <source>
        <dbReference type="EMBL" id="KAK8163724.1"/>
    </source>
</evidence>
<keyword evidence="14" id="KW-1185">Reference proteome</keyword>
<keyword evidence="3 11" id="KW-0479">Metal-binding</keyword>
<protein>
    <recommendedName>
        <fullName evidence="9">D-xylulose reductase</fullName>
        <ecNumber evidence="9">1.1.1.9</ecNumber>
    </recommendedName>
    <alternativeName>
        <fullName evidence="10">Xylitol dehydrogenase A</fullName>
    </alternativeName>
</protein>
<dbReference type="CDD" id="cd05285">
    <property type="entry name" value="sorbitol_DH"/>
    <property type="match status" value="1"/>
</dbReference>
<comment type="similarity">
    <text evidence="2 11">Belongs to the zinc-containing alcohol dehydrogenase family.</text>
</comment>
<dbReference type="Gene3D" id="3.40.50.720">
    <property type="entry name" value="NAD(P)-binding Rossmann-like Domain"/>
    <property type="match status" value="1"/>
</dbReference>
<evidence type="ECO:0000256" key="6">
    <source>
        <dbReference type="ARBA" id="ARBA00023027"/>
    </source>
</evidence>
<proteinExistence type="inferred from homology"/>
<dbReference type="PANTHER" id="PTHR43161">
    <property type="entry name" value="SORBITOL DEHYDROGENASE"/>
    <property type="match status" value="1"/>
</dbReference>
<evidence type="ECO:0000256" key="3">
    <source>
        <dbReference type="ARBA" id="ARBA00022723"/>
    </source>
</evidence>
<dbReference type="InterPro" id="IPR019410">
    <property type="entry name" value="Methyltransf_16"/>
</dbReference>
<dbReference type="CDD" id="cd02440">
    <property type="entry name" value="AdoMet_MTases"/>
    <property type="match status" value="1"/>
</dbReference>
<dbReference type="SUPFAM" id="SSF53335">
    <property type="entry name" value="S-adenosyl-L-methionine-dependent methyltransferases"/>
    <property type="match status" value="1"/>
</dbReference>
<comment type="caution">
    <text evidence="13">The sequence shown here is derived from an EMBL/GenBank/DDBJ whole genome shotgun (WGS) entry which is preliminary data.</text>
</comment>
<dbReference type="Proteomes" id="UP001456524">
    <property type="component" value="Unassembled WGS sequence"/>
</dbReference>
<dbReference type="Gene3D" id="3.40.50.150">
    <property type="entry name" value="Vaccinia Virus protein VP39"/>
    <property type="match status" value="1"/>
</dbReference>
<evidence type="ECO:0000256" key="2">
    <source>
        <dbReference type="ARBA" id="ARBA00008072"/>
    </source>
</evidence>
<sequence>MGNNNHETAGEMLDVLDLPQLYTRPSAQELLNTLTLLTSEPPSWEGSDSEDDELSLGLETKRQRKTSIVKATLPQINPEGLAAYLTRIIASDLRWIQDEDTKVEIWEAASIRLSERSGRTGMGAISRKFWIPLTKEGEGEDIQIYEPPLTGDNLGFKTWASSYLLAKKLRRLADNRRLFSFSGKPDPPSILELGSGTGLVGLAAAAVMGAEVILTDLPEIIENVDRNIDSNRDILEEHNGNAFSAILDWTTPSTMMLSPSAVKHAHHKGDSKFDVILAADPLYSPEHPELLVQTIAFWLSRVESARVVVELPLRSAYRPQVEDFFSKMQSIGLRIYAEGYETGYDDWGGPDGRKANLSFVLEKPGAVKFEDRPIPEIKDPHDVIVHYWTHGRIGDFVVKSPMVLGHESAGLISAVGPAVKSLKVGDRVAMEPGIPCRYCVRCKAGTYNQCPDMRFAATPPYDGTLARFYSLPEDFCYKLPESVSLEEGALVEPSAVAVHICRMAKVAPGESVVVFGAGPVGLLCCRVARDVFGAKKVVAVDVNEERLQFALEYAATHSFKADRASPAENAERMKLEAELGGGADVAIDASGAEVCIQTAIHVVRMGGRFTQAGNGKSEITFPITAVCSKELTVTGSFRYSTGDYQLVVDMIASGKLEVKSLITKKVKFEDAEEAFRSVKEGKAIKCLIAGPQ</sequence>
<evidence type="ECO:0000256" key="7">
    <source>
        <dbReference type="ARBA" id="ARBA00024843"/>
    </source>
</evidence>
<evidence type="ECO:0000256" key="8">
    <source>
        <dbReference type="ARBA" id="ARBA00025713"/>
    </source>
</evidence>
<dbReference type="Pfam" id="PF00107">
    <property type="entry name" value="ADH_zinc_N"/>
    <property type="match status" value="1"/>
</dbReference>
<dbReference type="InterPro" id="IPR029063">
    <property type="entry name" value="SAM-dependent_MTases_sf"/>
</dbReference>
<keyword evidence="6" id="KW-0520">NAD</keyword>
<comment type="cofactor">
    <cofactor evidence="1 11">
        <name>Zn(2+)</name>
        <dbReference type="ChEBI" id="CHEBI:29105"/>
    </cofactor>
</comment>
<name>A0ABR1XPU8_9PEZI</name>
<keyword evidence="5" id="KW-0560">Oxidoreductase</keyword>
<dbReference type="InterPro" id="IPR013154">
    <property type="entry name" value="ADH-like_N"/>
</dbReference>
<dbReference type="InterPro" id="IPR011032">
    <property type="entry name" value="GroES-like_sf"/>
</dbReference>
<dbReference type="EC" id="1.1.1.9" evidence="9"/>
<keyword evidence="4 11" id="KW-0862">Zinc</keyword>
<reference evidence="13 14" key="1">
    <citation type="journal article" date="2022" name="G3 (Bethesda)">
        <title>Enemy or ally: a genomic approach to elucidate the lifestyle of Phyllosticta citrichinaensis.</title>
        <authorList>
            <person name="Buijs V.A."/>
            <person name="Groenewald J.Z."/>
            <person name="Haridas S."/>
            <person name="LaButti K.M."/>
            <person name="Lipzen A."/>
            <person name="Martin F.M."/>
            <person name="Barry K."/>
            <person name="Grigoriev I.V."/>
            <person name="Crous P.W."/>
            <person name="Seidl M.F."/>
        </authorList>
    </citation>
    <scope>NUCLEOTIDE SEQUENCE [LARGE SCALE GENOMIC DNA]</scope>
    <source>
        <strain evidence="13 14">CBS 129764</strain>
    </source>
</reference>
<evidence type="ECO:0000256" key="10">
    <source>
        <dbReference type="ARBA" id="ARBA00030139"/>
    </source>
</evidence>
<evidence type="ECO:0000256" key="5">
    <source>
        <dbReference type="ARBA" id="ARBA00023002"/>
    </source>
</evidence>
<dbReference type="SUPFAM" id="SSF51735">
    <property type="entry name" value="NAD(P)-binding Rossmann-fold domains"/>
    <property type="match status" value="1"/>
</dbReference>
<dbReference type="SUPFAM" id="SSF50129">
    <property type="entry name" value="GroES-like"/>
    <property type="match status" value="1"/>
</dbReference>